<keyword evidence="3" id="KW-1185">Reference proteome</keyword>
<protein>
    <submittedName>
        <fullName evidence="2">Uncharacterized protein</fullName>
    </submittedName>
</protein>
<keyword evidence="1" id="KW-0732">Signal</keyword>
<proteinExistence type="predicted"/>
<accession>A0ABY6A4Y8</accession>
<reference evidence="2" key="1">
    <citation type="submission" date="2022-09" db="EMBL/GenBank/DDBJ databases">
        <title>Bacterial diversity in gut of crayfish and pufferfish.</title>
        <authorList>
            <person name="Huang Y."/>
        </authorList>
    </citation>
    <scope>NUCLEOTIDE SEQUENCE</scope>
    <source>
        <strain evidence="2">PR12</strain>
    </source>
</reference>
<evidence type="ECO:0000313" key="3">
    <source>
        <dbReference type="Proteomes" id="UP001058290"/>
    </source>
</evidence>
<sequence length="114" mass="12196">MKNFYLLVACLLIGGSSFAAKPPAINQKALKEAFEDTLKDADSAKFKDLTQTPSETAGAWRLCGSVNAKNSYGAYGGYEPFLGMTFVEKGKPVQYVVLGMGEAAGMVCRGETKQ</sequence>
<name>A0ABY6A4Y8_9BURK</name>
<dbReference type="Proteomes" id="UP001058290">
    <property type="component" value="Chromosome"/>
</dbReference>
<organism evidence="2 3">
    <name type="scientific">Comamonas squillarum</name>
    <dbReference type="NCBI Taxonomy" id="2977320"/>
    <lineage>
        <taxon>Bacteria</taxon>
        <taxon>Pseudomonadati</taxon>
        <taxon>Pseudomonadota</taxon>
        <taxon>Betaproteobacteria</taxon>
        <taxon>Burkholderiales</taxon>
        <taxon>Comamonadaceae</taxon>
        <taxon>Comamonas</taxon>
    </lineage>
</organism>
<feature type="signal peptide" evidence="1">
    <location>
        <begin position="1"/>
        <end position="19"/>
    </location>
</feature>
<dbReference type="RefSeq" id="WP_182342650.1">
    <property type="nucleotide sequence ID" value="NZ_CP104377.1"/>
</dbReference>
<dbReference type="EMBL" id="CP104377">
    <property type="protein sequence ID" value="UXC20040.1"/>
    <property type="molecule type" value="Genomic_DNA"/>
</dbReference>
<gene>
    <name evidence="2" type="ORF">N4T19_08010</name>
</gene>
<evidence type="ECO:0000256" key="1">
    <source>
        <dbReference type="SAM" id="SignalP"/>
    </source>
</evidence>
<evidence type="ECO:0000313" key="2">
    <source>
        <dbReference type="EMBL" id="UXC20040.1"/>
    </source>
</evidence>
<feature type="chain" id="PRO_5046643646" evidence="1">
    <location>
        <begin position="20"/>
        <end position="114"/>
    </location>
</feature>